<feature type="region of interest" description="Disordered" evidence="1">
    <location>
        <begin position="214"/>
        <end position="276"/>
    </location>
</feature>
<keyword evidence="2" id="KW-0614">Plasmid</keyword>
<dbReference type="InterPro" id="IPR027417">
    <property type="entry name" value="P-loop_NTPase"/>
</dbReference>
<gene>
    <name evidence="2" type="ordered locus">Hqrw_7005</name>
</gene>
<feature type="compositionally biased region" description="Basic and acidic residues" evidence="1">
    <location>
        <begin position="229"/>
        <end position="241"/>
    </location>
</feature>
<dbReference type="GeneID" id="12445606"/>
<dbReference type="OrthoDB" id="309785at2157"/>
<sequence length="276" mass="31726">MHISETDFWNDLMHGIHGPRQGGARLIIDAEDASTGVGKTTLACAIAQMCARAFDYDLHPDDFTLSGEQYLERWREHPDAYQPSVIVLDELAGAGAGDSRRSMSNKNVNLGRSWQLMRKKRIVTITTLPHWSDADVRMRRFADYRLWALKRPIGYFRPYKVTSTFDRGDVRTESYDDIPRNRIPFPNLDRHDDPYFEAVTEKKDDLLDSEHFDADELQEDEPDPEEVERDQKKADAQRARDLGLSTREVSEVVDMSQSWVSKYTDATNPTEQPADD</sequence>
<evidence type="ECO:0000313" key="2">
    <source>
        <dbReference type="EMBL" id="CCC41969.1"/>
    </source>
</evidence>
<proteinExistence type="predicted"/>
<dbReference type="HOGENOM" id="CLU_1006875_0_0_2"/>
<organism evidence="2 3">
    <name type="scientific">Haloquadratum walsbyi (strain DSM 16854 / JCM 12705 / C23)</name>
    <dbReference type="NCBI Taxonomy" id="768065"/>
    <lineage>
        <taxon>Archaea</taxon>
        <taxon>Methanobacteriati</taxon>
        <taxon>Methanobacteriota</taxon>
        <taxon>Stenosarchaea group</taxon>
        <taxon>Halobacteria</taxon>
        <taxon>Halobacteriales</taxon>
        <taxon>Haloferacaceae</taxon>
        <taxon>Haloquadratum</taxon>
    </lineage>
</organism>
<geneLocation type="plasmid" evidence="2 3">
    <name>PL6B</name>
</geneLocation>
<dbReference type="AlphaFoldDB" id="G0LNG3"/>
<evidence type="ECO:0000313" key="3">
    <source>
        <dbReference type="Proteomes" id="UP000007954"/>
    </source>
</evidence>
<dbReference type="Proteomes" id="UP000007954">
    <property type="component" value="Plasmid PL6B"/>
</dbReference>
<dbReference type="KEGG" id="hwc:Hqrw_7005"/>
<evidence type="ECO:0000256" key="1">
    <source>
        <dbReference type="SAM" id="MobiDB-lite"/>
    </source>
</evidence>
<name>G0LNG3_HALWC</name>
<feature type="compositionally biased region" description="Polar residues" evidence="1">
    <location>
        <begin position="255"/>
        <end position="276"/>
    </location>
</feature>
<dbReference type="Gene3D" id="3.40.50.300">
    <property type="entry name" value="P-loop containing nucleotide triphosphate hydrolases"/>
    <property type="match status" value="1"/>
</dbReference>
<feature type="compositionally biased region" description="Acidic residues" evidence="1">
    <location>
        <begin position="215"/>
        <end position="228"/>
    </location>
</feature>
<protein>
    <submittedName>
        <fullName evidence="2">Uncharacterized protein</fullName>
    </submittedName>
</protein>
<dbReference type="RefSeq" id="WP_014554948.1">
    <property type="nucleotide sequence ID" value="NC_017458.1"/>
</dbReference>
<accession>G0LNG3</accession>
<dbReference type="EMBL" id="FR746102">
    <property type="protein sequence ID" value="CCC41969.1"/>
    <property type="molecule type" value="Genomic_DNA"/>
</dbReference>
<dbReference type="SUPFAM" id="SSF52540">
    <property type="entry name" value="P-loop containing nucleoside triphosphate hydrolases"/>
    <property type="match status" value="1"/>
</dbReference>
<reference evidence="2 3" key="1">
    <citation type="journal article" date="2011" name="PLoS ONE">
        <title>Haloquadratum walsbyi: limited diversity in a global pond.</title>
        <authorList>
            <person name="Dyall-Smith M."/>
            <person name="Pfeiffer F."/>
            <person name="Klee K."/>
            <person name="Palm P."/>
            <person name="Gross K."/>
            <person name="Schuster S.C."/>
            <person name="Rampp M."/>
            <person name="Oesterhelt D."/>
        </authorList>
    </citation>
    <scope>NUCLEOTIDE SEQUENCE [LARGE SCALE GENOMIC DNA]</scope>
    <source>
        <strain evidence="3">DSM 16854 / JCM 12705 / C23</strain>
        <plasmid evidence="3">Plasmid PL6B</plasmid>
    </source>
</reference>